<keyword evidence="2 5" id="KW-0808">Transferase</keyword>
<reference evidence="5 6" key="1">
    <citation type="submission" date="2020-02" db="EMBL/GenBank/DDBJ databases">
        <authorList>
            <person name="Zheng R.K."/>
            <person name="Sun C.M."/>
        </authorList>
    </citation>
    <scope>NUCLEOTIDE SEQUENCE [LARGE SCALE GENOMIC DNA]</scope>
    <source>
        <strain evidence="6">rifampicinis</strain>
    </source>
</reference>
<dbReference type="CDD" id="cd02440">
    <property type="entry name" value="AdoMet_MTases"/>
    <property type="match status" value="1"/>
</dbReference>
<dbReference type="GO" id="GO:0008168">
    <property type="term" value="F:methyltransferase activity"/>
    <property type="evidence" value="ECO:0007669"/>
    <property type="project" value="UniProtKB-KW"/>
</dbReference>
<keyword evidence="3" id="KW-0949">S-adenosyl-L-methionine</keyword>
<dbReference type="KEGG" id="pmet:G4Y79_14845"/>
<evidence type="ECO:0000313" key="6">
    <source>
        <dbReference type="Proteomes" id="UP000594468"/>
    </source>
</evidence>
<dbReference type="RefSeq" id="WP_195169056.1">
    <property type="nucleotide sequence ID" value="NZ_CP062983.1"/>
</dbReference>
<sequence length="261" mass="29383">MDQQTTDFYDTIADYYPLFFRDWDVQLEREGLGLRAVFRGKGVVRILDVGCGPGTQAIPLAKLNYQVVATDPSPGMLRKAHDMAEAHGVADNINFERAGIAELMDTVVGPFDAIICKGNVLPHMLSDDEIETALLTFWELLRPGGTIVIGVRDFEAYLEHRPSFLPGLNHVDDDGKEFITYEIWEWEEGPPVIATQNLYITEGMPDHLMTIKRTVSFRPLSTDEIKVVLLELGYEDIAQQPDRMEQVITARKSLSGISKKR</sequence>
<name>A0A7S8ICX7_9CHLR</name>
<keyword evidence="1 5" id="KW-0489">Methyltransferase</keyword>
<dbReference type="Proteomes" id="UP000594468">
    <property type="component" value="Chromosome"/>
</dbReference>
<dbReference type="SUPFAM" id="SSF53335">
    <property type="entry name" value="S-adenosyl-L-methionine-dependent methyltransferases"/>
    <property type="match status" value="1"/>
</dbReference>
<organism evidence="5 6">
    <name type="scientific">Phototrophicus methaneseepsis</name>
    <dbReference type="NCBI Taxonomy" id="2710758"/>
    <lineage>
        <taxon>Bacteria</taxon>
        <taxon>Bacillati</taxon>
        <taxon>Chloroflexota</taxon>
        <taxon>Candidatus Thermofontia</taxon>
        <taxon>Phototrophicales</taxon>
        <taxon>Phototrophicaceae</taxon>
        <taxon>Phototrophicus</taxon>
    </lineage>
</organism>
<feature type="domain" description="Methyltransferase" evidence="4">
    <location>
        <begin position="46"/>
        <end position="145"/>
    </location>
</feature>
<dbReference type="Gene3D" id="3.40.50.150">
    <property type="entry name" value="Vaccinia Virus protein VP39"/>
    <property type="match status" value="1"/>
</dbReference>
<evidence type="ECO:0000313" key="5">
    <source>
        <dbReference type="EMBL" id="QPC80982.1"/>
    </source>
</evidence>
<gene>
    <name evidence="5" type="ORF">G4Y79_14845</name>
</gene>
<proteinExistence type="predicted"/>
<dbReference type="PANTHER" id="PTHR43464:SF19">
    <property type="entry name" value="UBIQUINONE BIOSYNTHESIS O-METHYLTRANSFERASE, MITOCHONDRIAL"/>
    <property type="match status" value="1"/>
</dbReference>
<dbReference type="EMBL" id="CP062983">
    <property type="protein sequence ID" value="QPC80982.1"/>
    <property type="molecule type" value="Genomic_DNA"/>
</dbReference>
<dbReference type="GO" id="GO:0032259">
    <property type="term" value="P:methylation"/>
    <property type="evidence" value="ECO:0007669"/>
    <property type="project" value="UniProtKB-KW"/>
</dbReference>
<keyword evidence="6" id="KW-1185">Reference proteome</keyword>
<evidence type="ECO:0000256" key="2">
    <source>
        <dbReference type="ARBA" id="ARBA00022679"/>
    </source>
</evidence>
<evidence type="ECO:0000256" key="1">
    <source>
        <dbReference type="ARBA" id="ARBA00022603"/>
    </source>
</evidence>
<evidence type="ECO:0000256" key="3">
    <source>
        <dbReference type="ARBA" id="ARBA00022691"/>
    </source>
</evidence>
<dbReference type="PANTHER" id="PTHR43464">
    <property type="entry name" value="METHYLTRANSFERASE"/>
    <property type="match status" value="1"/>
</dbReference>
<dbReference type="AlphaFoldDB" id="A0A7S8ICX7"/>
<dbReference type="InterPro" id="IPR029063">
    <property type="entry name" value="SAM-dependent_MTases_sf"/>
</dbReference>
<accession>A0A7S8ICX7</accession>
<evidence type="ECO:0000259" key="4">
    <source>
        <dbReference type="Pfam" id="PF13649"/>
    </source>
</evidence>
<dbReference type="InterPro" id="IPR041698">
    <property type="entry name" value="Methyltransf_25"/>
</dbReference>
<protein>
    <submittedName>
        <fullName evidence="5">Methyltransferase domain-containing protein</fullName>
    </submittedName>
</protein>
<dbReference type="Pfam" id="PF13649">
    <property type="entry name" value="Methyltransf_25"/>
    <property type="match status" value="1"/>
</dbReference>